<gene>
    <name evidence="3" type="ORF">AKO1_014361</name>
</gene>
<evidence type="ECO:0000259" key="2">
    <source>
        <dbReference type="Pfam" id="PF12455"/>
    </source>
</evidence>
<keyword evidence="4" id="KW-1185">Reference proteome</keyword>
<accession>A0AAW2Z0S6</accession>
<sequence>MPNNTESLKLNINETAEKDTLEVPTNKNASTKISLKAKMQALMDNQKRIKNRKDKVKETLIEPPSTPLESPSWQLLTPSYSFKTPTFVDGGNTFGEEPEPTVGAVDKPKSPVVITPLSDFPTDIRELQDRLAKSYEQIQEAERTISSIKSEHEERIFDIQITLETAVLDKEYAEESLKLLQEKIEQLEGGSTDQPQTIENVKLKEALFRLKDASEKDVESYKLKIAALESENNQIEGYKQKIEDFEEQVGILLEQLQLAEESEDVIEKLSSKNLQLTEELEELNDRLKASEELKDYSDQLQAFNEEEITLLKFEVEKKDEELLAFKQNEQVQREAIAAKEKAINNFRAKCTQLNQEIQNVRASQSGEVEAADSMREKTSKLMHMYHKVQNKLKNAKAQVWELELREVNSRIIDRYCVQAVERLIPENVVEEDVRALKSYATLQSMINKFEMISSIIGGEYKFSMDDDDKDDNNNTLVQPENQKNDKNQQFAQVYTNSLLCLGSFLLKIFQHANTTSSTKFLKCGRFLSELLSCEMYIDKIMDAIKQQDLKELTFISHMKPYLLKISSLSGHINTTSWGAYLSEDMVQMHIVSDEILNYLDEKIKNTKAYDIKNIYAVMKQSKEEHTQLLQYYKKFNRVLVDYEDVQVTHKNKFFVHEWIMFAFLCHKITTNKLSCMINLLQEVKMGLLDETLTTLRDIVYKKENVGFVVCVSLESLNSLNDTFSCYCTVLDIGDDQTEQMIASFKESPDVDMIPSDLSQSISKNISDVCEEIISTGHNQELVDVDQIMSERALIVRQESSSHH</sequence>
<dbReference type="InterPro" id="IPR022157">
    <property type="entry name" value="Dynactin"/>
</dbReference>
<keyword evidence="1" id="KW-0175">Coiled coil</keyword>
<dbReference type="Pfam" id="PF12455">
    <property type="entry name" value="Dynactin"/>
    <property type="match status" value="1"/>
</dbReference>
<proteinExistence type="predicted"/>
<feature type="domain" description="Dynein associated protein" evidence="2">
    <location>
        <begin position="353"/>
        <end position="614"/>
    </location>
</feature>
<dbReference type="AlphaFoldDB" id="A0AAW2Z0S6"/>
<protein>
    <submittedName>
        <fullName evidence="3">Dynactin subunit 1</fullName>
    </submittedName>
</protein>
<evidence type="ECO:0000256" key="1">
    <source>
        <dbReference type="SAM" id="Coils"/>
    </source>
</evidence>
<evidence type="ECO:0000313" key="3">
    <source>
        <dbReference type="EMBL" id="KAL0482633.1"/>
    </source>
</evidence>
<feature type="coiled-coil region" evidence="1">
    <location>
        <begin position="336"/>
        <end position="405"/>
    </location>
</feature>
<organism evidence="3 4">
    <name type="scientific">Acrasis kona</name>
    <dbReference type="NCBI Taxonomy" id="1008807"/>
    <lineage>
        <taxon>Eukaryota</taxon>
        <taxon>Discoba</taxon>
        <taxon>Heterolobosea</taxon>
        <taxon>Tetramitia</taxon>
        <taxon>Eutetramitia</taxon>
        <taxon>Acrasidae</taxon>
        <taxon>Acrasis</taxon>
    </lineage>
</organism>
<dbReference type="Proteomes" id="UP001431209">
    <property type="component" value="Unassembled WGS sequence"/>
</dbReference>
<dbReference type="EMBL" id="JAOPGA020000879">
    <property type="protein sequence ID" value="KAL0482633.1"/>
    <property type="molecule type" value="Genomic_DNA"/>
</dbReference>
<feature type="coiled-coil region" evidence="1">
    <location>
        <begin position="124"/>
        <end position="306"/>
    </location>
</feature>
<comment type="caution">
    <text evidence="3">The sequence shown here is derived from an EMBL/GenBank/DDBJ whole genome shotgun (WGS) entry which is preliminary data.</text>
</comment>
<evidence type="ECO:0000313" key="4">
    <source>
        <dbReference type="Proteomes" id="UP001431209"/>
    </source>
</evidence>
<name>A0AAW2Z0S6_9EUKA</name>
<reference evidence="3 4" key="1">
    <citation type="submission" date="2024-03" db="EMBL/GenBank/DDBJ databases">
        <title>The Acrasis kona genome and developmental transcriptomes reveal deep origins of eukaryotic multicellular pathways.</title>
        <authorList>
            <person name="Sheikh S."/>
            <person name="Fu C.-J."/>
            <person name="Brown M.W."/>
            <person name="Baldauf S.L."/>
        </authorList>
    </citation>
    <scope>NUCLEOTIDE SEQUENCE [LARGE SCALE GENOMIC DNA]</scope>
    <source>
        <strain evidence="3 4">ATCC MYA-3509</strain>
    </source>
</reference>